<reference evidence="2" key="1">
    <citation type="thesis" date="2020" institute="ProQuest LLC" country="789 East Eisenhower Parkway, Ann Arbor, MI, USA">
        <title>Comparative Genomics and Chromosome Evolution.</title>
        <authorList>
            <person name="Mudd A.B."/>
        </authorList>
    </citation>
    <scope>NUCLEOTIDE SEQUENCE</scope>
    <source>
        <strain evidence="2">237g6f4</strain>
        <tissue evidence="2">Blood</tissue>
    </source>
</reference>
<evidence type="ECO:0000256" key="1">
    <source>
        <dbReference type="SAM" id="MobiDB-lite"/>
    </source>
</evidence>
<dbReference type="EMBL" id="WNYA01000005">
    <property type="protein sequence ID" value="KAG8570279.1"/>
    <property type="molecule type" value="Genomic_DNA"/>
</dbReference>
<feature type="compositionally biased region" description="Basic and acidic residues" evidence="1">
    <location>
        <begin position="54"/>
        <end position="63"/>
    </location>
</feature>
<keyword evidence="3" id="KW-1185">Reference proteome</keyword>
<comment type="caution">
    <text evidence="2">The sequence shown here is derived from an EMBL/GenBank/DDBJ whole genome shotgun (WGS) entry which is preliminary data.</text>
</comment>
<name>A0AAV7BCM2_ENGPU</name>
<evidence type="ECO:0000313" key="2">
    <source>
        <dbReference type="EMBL" id="KAG8570279.1"/>
    </source>
</evidence>
<evidence type="ECO:0000313" key="3">
    <source>
        <dbReference type="Proteomes" id="UP000824782"/>
    </source>
</evidence>
<organism evidence="2 3">
    <name type="scientific">Engystomops pustulosus</name>
    <name type="common">Tungara frog</name>
    <name type="synonym">Physalaemus pustulosus</name>
    <dbReference type="NCBI Taxonomy" id="76066"/>
    <lineage>
        <taxon>Eukaryota</taxon>
        <taxon>Metazoa</taxon>
        <taxon>Chordata</taxon>
        <taxon>Craniata</taxon>
        <taxon>Vertebrata</taxon>
        <taxon>Euteleostomi</taxon>
        <taxon>Amphibia</taxon>
        <taxon>Batrachia</taxon>
        <taxon>Anura</taxon>
        <taxon>Neobatrachia</taxon>
        <taxon>Hyloidea</taxon>
        <taxon>Leptodactylidae</taxon>
        <taxon>Leiuperinae</taxon>
        <taxon>Engystomops</taxon>
    </lineage>
</organism>
<dbReference type="AlphaFoldDB" id="A0AAV7BCM2"/>
<feature type="region of interest" description="Disordered" evidence="1">
    <location>
        <begin position="21"/>
        <end position="63"/>
    </location>
</feature>
<sequence>MLVYVVRILTVCNLFKHMSSRAHPRTGSVQTSPSSTPLAGRRGRQLPQLPPKGSLDRKNGDKEIENFEEEERYHVEDQCSEVEAGWSHLSYRLLSL</sequence>
<accession>A0AAV7BCM2</accession>
<feature type="compositionally biased region" description="Polar residues" evidence="1">
    <location>
        <begin position="27"/>
        <end position="37"/>
    </location>
</feature>
<dbReference type="Proteomes" id="UP000824782">
    <property type="component" value="Unassembled WGS sequence"/>
</dbReference>
<protein>
    <submittedName>
        <fullName evidence="2">Uncharacterized protein</fullName>
    </submittedName>
</protein>
<proteinExistence type="predicted"/>
<gene>
    <name evidence="2" type="ORF">GDO81_011188</name>
</gene>